<sequence length="567" mass="63241">MTSTPGQESVNTLTGDRETPFEHLAIRDVDHVQEYVDTRLSLGSRPAADELDESFPQALVRALSRDGHNHQHTDPQTRTVSVNSCDLEKEKGLKSDTYEEILYVDWEEGDPRNPINYSRTRKWAITCVASGLTGLVAAIASTYAMGYDSMIRDLNCTELQATAGLSLYALGFAIFPLILAPLSEEFGRQPLYVYSTFILVLMHLGVALAKNIQSVIIFRFIAGAAGSTGSTMVGGTIADIWAPHERGVPMAVFSIAAMSATGAGPLFAGWIAMSPHLEWRWIQWIHMIVAGILFLFVLFVMKETRSSVLLTRLAKKLRKETNDKRYRARIEDERGSLRSLILISCTRPCHLLLTEPVVSSFSLWVGFAWGILYVLIESIAPAFREIHGFNTGEVGTVFVTFCIGSLFGYLTNLFFSEKLYAKNVKEKGPEARLYAVCVAGIVFPLSMFMYAWTCFERVHWIAMCIAITLFMWSLFLIYLAVFTYLADCYGPFASSALAGQSLCRNMAGCVFPLFTNQMYDRLGFRWANTVFACIAVLMMPIPFILFHWGPNIRAKSKFAKAVPAFGS</sequence>
<feature type="transmembrane region" description="Helical" evidence="5">
    <location>
        <begin position="361"/>
        <end position="380"/>
    </location>
</feature>
<dbReference type="InParanoid" id="A0A286UKF3"/>
<dbReference type="PANTHER" id="PTHR23502">
    <property type="entry name" value="MAJOR FACILITATOR SUPERFAMILY"/>
    <property type="match status" value="1"/>
</dbReference>
<dbReference type="Proteomes" id="UP000217199">
    <property type="component" value="Unassembled WGS sequence"/>
</dbReference>
<comment type="subcellular location">
    <subcellularLocation>
        <location evidence="1">Membrane</location>
        <topology evidence="1">Multi-pass membrane protein</topology>
    </subcellularLocation>
</comment>
<keyword evidence="8" id="KW-1185">Reference proteome</keyword>
<evidence type="ECO:0000256" key="2">
    <source>
        <dbReference type="ARBA" id="ARBA00022692"/>
    </source>
</evidence>
<feature type="transmembrane region" description="Helical" evidence="5">
    <location>
        <begin position="526"/>
        <end position="548"/>
    </location>
</feature>
<evidence type="ECO:0000256" key="1">
    <source>
        <dbReference type="ARBA" id="ARBA00004141"/>
    </source>
</evidence>
<protein>
    <submittedName>
        <fullName evidence="7">MFS general substrate transporter</fullName>
    </submittedName>
</protein>
<dbReference type="AlphaFoldDB" id="A0A286UKF3"/>
<keyword evidence="4 5" id="KW-0472">Membrane</keyword>
<feature type="transmembrane region" description="Helical" evidence="5">
    <location>
        <begin position="159"/>
        <end position="179"/>
    </location>
</feature>
<comment type="caution">
    <text evidence="7">The sequence shown here is derived from an EMBL/GenBank/DDBJ whole genome shotgun (WGS) entry which is preliminary data.</text>
</comment>
<keyword evidence="3 5" id="KW-1133">Transmembrane helix</keyword>
<dbReference type="GO" id="GO:0005886">
    <property type="term" value="C:plasma membrane"/>
    <property type="evidence" value="ECO:0007669"/>
    <property type="project" value="TreeGrafter"/>
</dbReference>
<organism evidence="7 8">
    <name type="scientific">Pyrrhoderma noxium</name>
    <dbReference type="NCBI Taxonomy" id="2282107"/>
    <lineage>
        <taxon>Eukaryota</taxon>
        <taxon>Fungi</taxon>
        <taxon>Dikarya</taxon>
        <taxon>Basidiomycota</taxon>
        <taxon>Agaricomycotina</taxon>
        <taxon>Agaricomycetes</taxon>
        <taxon>Hymenochaetales</taxon>
        <taxon>Hymenochaetaceae</taxon>
        <taxon>Pyrrhoderma</taxon>
    </lineage>
</organism>
<evidence type="ECO:0000313" key="7">
    <source>
        <dbReference type="EMBL" id="PAV20009.1"/>
    </source>
</evidence>
<dbReference type="InterPro" id="IPR036259">
    <property type="entry name" value="MFS_trans_sf"/>
</dbReference>
<dbReference type="InterPro" id="IPR020846">
    <property type="entry name" value="MFS_dom"/>
</dbReference>
<evidence type="ECO:0000259" key="6">
    <source>
        <dbReference type="PROSITE" id="PS50850"/>
    </source>
</evidence>
<gene>
    <name evidence="7" type="ORF">PNOK_0494300</name>
</gene>
<evidence type="ECO:0000256" key="3">
    <source>
        <dbReference type="ARBA" id="ARBA00022989"/>
    </source>
</evidence>
<evidence type="ECO:0000313" key="8">
    <source>
        <dbReference type="Proteomes" id="UP000217199"/>
    </source>
</evidence>
<keyword evidence="2 5" id="KW-0812">Transmembrane</keyword>
<feature type="transmembrane region" description="Helical" evidence="5">
    <location>
        <begin position="284"/>
        <end position="301"/>
    </location>
</feature>
<dbReference type="InterPro" id="IPR011701">
    <property type="entry name" value="MFS"/>
</dbReference>
<dbReference type="Pfam" id="PF07690">
    <property type="entry name" value="MFS_1"/>
    <property type="match status" value="1"/>
</dbReference>
<feature type="transmembrane region" description="Helical" evidence="5">
    <location>
        <begin position="123"/>
        <end position="147"/>
    </location>
</feature>
<feature type="transmembrane region" description="Helical" evidence="5">
    <location>
        <begin position="216"/>
        <end position="238"/>
    </location>
</feature>
<evidence type="ECO:0000256" key="5">
    <source>
        <dbReference type="SAM" id="Phobius"/>
    </source>
</evidence>
<dbReference type="FunFam" id="1.20.1250.20:FF:000082">
    <property type="entry name" value="MFS multidrug transporter, putative"/>
    <property type="match status" value="1"/>
</dbReference>
<dbReference type="EMBL" id="NBII01000004">
    <property type="protein sequence ID" value="PAV20009.1"/>
    <property type="molecule type" value="Genomic_DNA"/>
</dbReference>
<dbReference type="SUPFAM" id="SSF103473">
    <property type="entry name" value="MFS general substrate transporter"/>
    <property type="match status" value="1"/>
</dbReference>
<evidence type="ECO:0000256" key="4">
    <source>
        <dbReference type="ARBA" id="ARBA00023136"/>
    </source>
</evidence>
<feature type="transmembrane region" description="Helical" evidence="5">
    <location>
        <begin position="392"/>
        <end position="411"/>
    </location>
</feature>
<dbReference type="PANTHER" id="PTHR23502:SF134">
    <property type="entry name" value="MAJOR FACILITATOR SUPERFAMILY (MFS) PROFILE DOMAIN-CONTAINING PROTEIN-RELATED"/>
    <property type="match status" value="1"/>
</dbReference>
<accession>A0A286UKF3</accession>
<name>A0A286UKF3_9AGAM</name>
<dbReference type="Gene3D" id="1.20.1250.20">
    <property type="entry name" value="MFS general substrate transporter like domains"/>
    <property type="match status" value="1"/>
</dbReference>
<proteinExistence type="predicted"/>
<feature type="transmembrane region" description="Helical" evidence="5">
    <location>
        <begin position="460"/>
        <end position="486"/>
    </location>
</feature>
<dbReference type="CDD" id="cd17323">
    <property type="entry name" value="MFS_Tpo1_MDR_like"/>
    <property type="match status" value="1"/>
</dbReference>
<dbReference type="PROSITE" id="PS50850">
    <property type="entry name" value="MFS"/>
    <property type="match status" value="1"/>
</dbReference>
<reference evidence="7 8" key="1">
    <citation type="journal article" date="2017" name="Mol. Ecol.">
        <title>Comparative and population genomic landscape of Phellinus noxius: A hypervariable fungus causing root rot in trees.</title>
        <authorList>
            <person name="Chung C.L."/>
            <person name="Lee T.J."/>
            <person name="Akiba M."/>
            <person name="Lee H.H."/>
            <person name="Kuo T.H."/>
            <person name="Liu D."/>
            <person name="Ke H.M."/>
            <person name="Yokoi T."/>
            <person name="Roa M.B."/>
            <person name="Lu M.J."/>
            <person name="Chang Y.Y."/>
            <person name="Ann P.J."/>
            <person name="Tsai J.N."/>
            <person name="Chen C.Y."/>
            <person name="Tzean S.S."/>
            <person name="Ota Y."/>
            <person name="Hattori T."/>
            <person name="Sahashi N."/>
            <person name="Liou R.F."/>
            <person name="Kikuchi T."/>
            <person name="Tsai I.J."/>
        </authorList>
    </citation>
    <scope>NUCLEOTIDE SEQUENCE [LARGE SCALE GENOMIC DNA]</scope>
    <source>
        <strain evidence="7 8">FFPRI411160</strain>
    </source>
</reference>
<feature type="transmembrane region" description="Helical" evidence="5">
    <location>
        <begin position="191"/>
        <end position="209"/>
    </location>
</feature>
<feature type="domain" description="Major facilitator superfamily (MFS) profile" evidence="6">
    <location>
        <begin position="122"/>
        <end position="553"/>
    </location>
</feature>
<feature type="transmembrane region" description="Helical" evidence="5">
    <location>
        <begin position="431"/>
        <end position="453"/>
    </location>
</feature>
<dbReference type="GO" id="GO:0022857">
    <property type="term" value="F:transmembrane transporter activity"/>
    <property type="evidence" value="ECO:0007669"/>
    <property type="project" value="InterPro"/>
</dbReference>
<feature type="transmembrane region" description="Helical" evidence="5">
    <location>
        <begin position="250"/>
        <end position="272"/>
    </location>
</feature>
<dbReference type="STRING" id="2282107.A0A286UKF3"/>
<dbReference type="OrthoDB" id="5376138at2759"/>